<dbReference type="EMBL" id="GL378395">
    <property type="protein sequence ID" value="EFJ41379.1"/>
    <property type="molecule type" value="Genomic_DNA"/>
</dbReference>
<proteinExistence type="predicted"/>
<dbReference type="KEGG" id="vcn:VOLCADRAFT_98576"/>
<reference evidence="2 3" key="1">
    <citation type="journal article" date="2010" name="Science">
        <title>Genomic analysis of organismal complexity in the multicellular green alga Volvox carteri.</title>
        <authorList>
            <person name="Prochnik S.E."/>
            <person name="Umen J."/>
            <person name="Nedelcu A.M."/>
            <person name="Hallmann A."/>
            <person name="Miller S.M."/>
            <person name="Nishii I."/>
            <person name="Ferris P."/>
            <person name="Kuo A."/>
            <person name="Mitros T."/>
            <person name="Fritz-Laylin L.K."/>
            <person name="Hellsten U."/>
            <person name="Chapman J."/>
            <person name="Simakov O."/>
            <person name="Rensing S.A."/>
            <person name="Terry A."/>
            <person name="Pangilinan J."/>
            <person name="Kapitonov V."/>
            <person name="Jurka J."/>
            <person name="Salamov A."/>
            <person name="Shapiro H."/>
            <person name="Schmutz J."/>
            <person name="Grimwood J."/>
            <person name="Lindquist E."/>
            <person name="Lucas S."/>
            <person name="Grigoriev I.V."/>
            <person name="Schmitt R."/>
            <person name="Kirk D."/>
            <person name="Rokhsar D.S."/>
        </authorList>
    </citation>
    <scope>NUCLEOTIDE SEQUENCE [LARGE SCALE GENOMIC DNA]</scope>
    <source>
        <strain evidence="3">f. Nagariensis / Eve</strain>
    </source>
</reference>
<dbReference type="RefSeq" id="XP_002957485.1">
    <property type="nucleotide sequence ID" value="XM_002957439.1"/>
</dbReference>
<feature type="region of interest" description="Disordered" evidence="1">
    <location>
        <begin position="179"/>
        <end position="199"/>
    </location>
</feature>
<accession>D8UFQ3</accession>
<keyword evidence="3" id="KW-1185">Reference proteome</keyword>
<evidence type="ECO:0000256" key="1">
    <source>
        <dbReference type="SAM" id="MobiDB-lite"/>
    </source>
</evidence>
<gene>
    <name evidence="2" type="ORF">VOLCADRAFT_98576</name>
</gene>
<dbReference type="GeneID" id="9626974"/>
<evidence type="ECO:0000313" key="2">
    <source>
        <dbReference type="EMBL" id="EFJ41379.1"/>
    </source>
</evidence>
<evidence type="ECO:0000313" key="3">
    <source>
        <dbReference type="Proteomes" id="UP000001058"/>
    </source>
</evidence>
<dbReference type="Proteomes" id="UP000001058">
    <property type="component" value="Unassembled WGS sequence"/>
</dbReference>
<dbReference type="AlphaFoldDB" id="D8UFQ3"/>
<dbReference type="InParanoid" id="D8UFQ3"/>
<name>D8UFQ3_VOLCA</name>
<dbReference type="OrthoDB" id="560157at2759"/>
<protein>
    <submittedName>
        <fullName evidence="2">Uncharacterized protein</fullName>
    </submittedName>
</protein>
<organism evidence="3">
    <name type="scientific">Volvox carteri f. nagariensis</name>
    <dbReference type="NCBI Taxonomy" id="3068"/>
    <lineage>
        <taxon>Eukaryota</taxon>
        <taxon>Viridiplantae</taxon>
        <taxon>Chlorophyta</taxon>
        <taxon>core chlorophytes</taxon>
        <taxon>Chlorophyceae</taxon>
        <taxon>CS clade</taxon>
        <taxon>Chlamydomonadales</taxon>
        <taxon>Volvocaceae</taxon>
        <taxon>Volvox</taxon>
    </lineage>
</organism>
<sequence length="238" mass="26232">MPSASTSTHSESSPGPPTDIYILWVQMKSASPTGGAREKAIPSGIGSSSSKPLTYKQKLLLSSFCLHDEAARFVNYTNVQLNTELERGRQHHVTFEATYGSKPATTVLYTIKRIHDGEMPEFHTALYSDVIRLWITSAGSLQAETGIQLIYDFSMHAAEVLDLSQEFAMSVLEAVTKTKADGKQLPSPPPKRPRSPSDEQECADIMEVYYIDKFHAMGPHGYNIMRATCMSSTACTPH</sequence>